<gene>
    <name evidence="1" type="ORF">UREG_05418</name>
</gene>
<dbReference type="InParanoid" id="C4JSH9"/>
<sequence>MPTLARDRRPTSGKSTQNAFIFNPYKKLAKLSLNRDRLSCKSWRCMKLASRSAIESENSANCGSSELIAGCSVCVPVGLPPKLCSRREDLELGRRGVVGREEGSGRDVERWLFGSMATSLKGRKYNTTESSA</sequence>
<proteinExistence type="predicted"/>
<keyword evidence="2" id="KW-1185">Reference proteome</keyword>
<dbReference type="GeneID" id="8438067"/>
<reference evidence="2" key="1">
    <citation type="journal article" date="2009" name="Genome Res.">
        <title>Comparative genomic analyses of the human fungal pathogens Coccidioides and their relatives.</title>
        <authorList>
            <person name="Sharpton T.J."/>
            <person name="Stajich J.E."/>
            <person name="Rounsley S.D."/>
            <person name="Gardner M.J."/>
            <person name="Wortman J.R."/>
            <person name="Jordar V.S."/>
            <person name="Maiti R."/>
            <person name="Kodira C.D."/>
            <person name="Neafsey D.E."/>
            <person name="Zeng Q."/>
            <person name="Hung C.-Y."/>
            <person name="McMahan C."/>
            <person name="Muszewska A."/>
            <person name="Grynberg M."/>
            <person name="Mandel M.A."/>
            <person name="Kellner E.M."/>
            <person name="Barker B.M."/>
            <person name="Galgiani J.N."/>
            <person name="Orbach M.J."/>
            <person name="Kirkland T.N."/>
            <person name="Cole G.T."/>
            <person name="Henn M.R."/>
            <person name="Birren B.W."/>
            <person name="Taylor J.W."/>
        </authorList>
    </citation>
    <scope>NUCLEOTIDE SEQUENCE [LARGE SCALE GENOMIC DNA]</scope>
    <source>
        <strain evidence="2">UAMH 1704</strain>
    </source>
</reference>
<dbReference type="VEuPathDB" id="FungiDB:UREG_05418"/>
<evidence type="ECO:0000313" key="2">
    <source>
        <dbReference type="Proteomes" id="UP000002058"/>
    </source>
</evidence>
<organism evidence="1 2">
    <name type="scientific">Uncinocarpus reesii (strain UAMH 1704)</name>
    <dbReference type="NCBI Taxonomy" id="336963"/>
    <lineage>
        <taxon>Eukaryota</taxon>
        <taxon>Fungi</taxon>
        <taxon>Dikarya</taxon>
        <taxon>Ascomycota</taxon>
        <taxon>Pezizomycotina</taxon>
        <taxon>Eurotiomycetes</taxon>
        <taxon>Eurotiomycetidae</taxon>
        <taxon>Onygenales</taxon>
        <taxon>Onygenaceae</taxon>
        <taxon>Uncinocarpus</taxon>
    </lineage>
</organism>
<protein>
    <submittedName>
        <fullName evidence="1">Uncharacterized protein</fullName>
    </submittedName>
</protein>
<evidence type="ECO:0000313" key="1">
    <source>
        <dbReference type="EMBL" id="EEP80576.1"/>
    </source>
</evidence>
<accession>C4JSH9</accession>
<dbReference type="RefSeq" id="XP_002584729.1">
    <property type="nucleotide sequence ID" value="XM_002584683.1"/>
</dbReference>
<dbReference type="KEGG" id="ure:UREG_05418"/>
<name>C4JSH9_UNCRE</name>
<dbReference type="Proteomes" id="UP000002058">
    <property type="component" value="Unassembled WGS sequence"/>
</dbReference>
<dbReference type="AlphaFoldDB" id="C4JSH9"/>
<dbReference type="HOGENOM" id="CLU_1918628_0_0_1"/>
<dbReference type="EMBL" id="CH476617">
    <property type="protein sequence ID" value="EEP80576.1"/>
    <property type="molecule type" value="Genomic_DNA"/>
</dbReference>
<dbReference type="OrthoDB" id="10611089at2759"/>